<protein>
    <submittedName>
        <fullName evidence="2">Uncharacterized protein</fullName>
    </submittedName>
</protein>
<evidence type="ECO:0000313" key="3">
    <source>
        <dbReference type="Proteomes" id="UP000052978"/>
    </source>
</evidence>
<organism evidence="2 3">
    <name type="scientific">Myotis brandtii</name>
    <name type="common">Brandt's bat</name>
    <dbReference type="NCBI Taxonomy" id="109478"/>
    <lineage>
        <taxon>Eukaryota</taxon>
        <taxon>Metazoa</taxon>
        <taxon>Chordata</taxon>
        <taxon>Craniata</taxon>
        <taxon>Vertebrata</taxon>
        <taxon>Euteleostomi</taxon>
        <taxon>Mammalia</taxon>
        <taxon>Eutheria</taxon>
        <taxon>Laurasiatheria</taxon>
        <taxon>Chiroptera</taxon>
        <taxon>Yangochiroptera</taxon>
        <taxon>Vespertilionidae</taxon>
        <taxon>Myotis</taxon>
    </lineage>
</organism>
<keyword evidence="3" id="KW-1185">Reference proteome</keyword>
<evidence type="ECO:0000256" key="1">
    <source>
        <dbReference type="SAM" id="MobiDB-lite"/>
    </source>
</evidence>
<accession>S7NKW6</accession>
<dbReference type="EMBL" id="KE164456">
    <property type="protein sequence ID" value="EPQ18086.1"/>
    <property type="molecule type" value="Genomic_DNA"/>
</dbReference>
<dbReference type="Proteomes" id="UP000052978">
    <property type="component" value="Unassembled WGS sequence"/>
</dbReference>
<evidence type="ECO:0000313" key="2">
    <source>
        <dbReference type="EMBL" id="EPQ18086.1"/>
    </source>
</evidence>
<sequence>MLTNQCPQGRAAGTQNDTAAAHAEAECLNTFIANPRGRRRSCPRASPGSVAHLLLLRLQRENRQEQRLQGSQGQSCRCDQHPSQTLTAARWKDTTRKIKAGPGGQPPVLVPVSQITETQTHPPRLWGDPSGGAEEHVENVCHRDNTETWGLRRGPRRCRTSQ</sequence>
<dbReference type="AlphaFoldDB" id="S7NKW6"/>
<feature type="region of interest" description="Disordered" evidence="1">
    <location>
        <begin position="64"/>
        <end position="90"/>
    </location>
</feature>
<proteinExistence type="predicted"/>
<name>S7NKW6_MYOBR</name>
<gene>
    <name evidence="2" type="ORF">D623_10014899</name>
</gene>
<feature type="compositionally biased region" description="Polar residues" evidence="1">
    <location>
        <begin position="70"/>
        <end position="87"/>
    </location>
</feature>
<reference evidence="2 3" key="1">
    <citation type="journal article" date="2013" name="Nat. Commun.">
        <title>Genome analysis reveals insights into physiology and longevity of the Brandt's bat Myotis brandtii.</title>
        <authorList>
            <person name="Seim I."/>
            <person name="Fang X."/>
            <person name="Xiong Z."/>
            <person name="Lobanov A.V."/>
            <person name="Huang Z."/>
            <person name="Ma S."/>
            <person name="Feng Y."/>
            <person name="Turanov A.A."/>
            <person name="Zhu Y."/>
            <person name="Lenz T.L."/>
            <person name="Gerashchenko M.V."/>
            <person name="Fan D."/>
            <person name="Hee Yim S."/>
            <person name="Yao X."/>
            <person name="Jordan D."/>
            <person name="Xiong Y."/>
            <person name="Ma Y."/>
            <person name="Lyapunov A.N."/>
            <person name="Chen G."/>
            <person name="Kulakova O.I."/>
            <person name="Sun Y."/>
            <person name="Lee S.G."/>
            <person name="Bronson R.T."/>
            <person name="Moskalev A.A."/>
            <person name="Sunyaev S.R."/>
            <person name="Zhang G."/>
            <person name="Krogh A."/>
            <person name="Wang J."/>
            <person name="Gladyshev V.N."/>
        </authorList>
    </citation>
    <scope>NUCLEOTIDE SEQUENCE [LARGE SCALE GENOMIC DNA]</scope>
</reference>